<evidence type="ECO:0000313" key="2">
    <source>
        <dbReference type="Proteomes" id="UP000022910"/>
    </source>
</evidence>
<evidence type="ECO:0000313" key="1">
    <source>
        <dbReference type="EMBL" id="EXX57921.1"/>
    </source>
</evidence>
<dbReference type="EMBL" id="JEMT01027196">
    <property type="protein sequence ID" value="EXX57921.1"/>
    <property type="molecule type" value="Genomic_DNA"/>
</dbReference>
<organism evidence="1 2">
    <name type="scientific">Rhizophagus irregularis (strain DAOM 197198w)</name>
    <name type="common">Glomus intraradices</name>
    <dbReference type="NCBI Taxonomy" id="1432141"/>
    <lineage>
        <taxon>Eukaryota</taxon>
        <taxon>Fungi</taxon>
        <taxon>Fungi incertae sedis</taxon>
        <taxon>Mucoromycota</taxon>
        <taxon>Glomeromycotina</taxon>
        <taxon>Glomeromycetes</taxon>
        <taxon>Glomerales</taxon>
        <taxon>Glomeraceae</taxon>
        <taxon>Rhizophagus</taxon>
    </lineage>
</organism>
<reference evidence="1 2" key="1">
    <citation type="submission" date="2014-02" db="EMBL/GenBank/DDBJ databases">
        <title>Single nucleus genome sequencing reveals high similarity among nuclei of an endomycorrhizal fungus.</title>
        <authorList>
            <person name="Lin K."/>
            <person name="Geurts R."/>
            <person name="Zhang Z."/>
            <person name="Limpens E."/>
            <person name="Saunders D.G."/>
            <person name="Mu D."/>
            <person name="Pang E."/>
            <person name="Cao H."/>
            <person name="Cha H."/>
            <person name="Lin T."/>
            <person name="Zhou Q."/>
            <person name="Shang Y."/>
            <person name="Li Y."/>
            <person name="Ivanov S."/>
            <person name="Sharma T."/>
            <person name="Velzen R.V."/>
            <person name="Ruijter N.D."/>
            <person name="Aanen D.K."/>
            <person name="Win J."/>
            <person name="Kamoun S."/>
            <person name="Bisseling T."/>
            <person name="Huang S."/>
        </authorList>
    </citation>
    <scope>NUCLEOTIDE SEQUENCE [LARGE SCALE GENOMIC DNA]</scope>
    <source>
        <strain evidence="2">DAOM197198w</strain>
    </source>
</reference>
<protein>
    <submittedName>
        <fullName evidence="1">Uncharacterized protein</fullName>
    </submittedName>
</protein>
<sequence length="59" mass="6741">MEDFLSEHIAHANLTTVLSAMNIILRNSGDLKSIHMTFTDRYDPHHATVYKPKDSKTLN</sequence>
<proteinExistence type="predicted"/>
<gene>
    <name evidence="1" type="ORF">RirG_202630</name>
</gene>
<dbReference type="AlphaFoldDB" id="A0A015KE94"/>
<dbReference type="Proteomes" id="UP000022910">
    <property type="component" value="Unassembled WGS sequence"/>
</dbReference>
<dbReference type="HOGENOM" id="CLU_2962088_0_0_1"/>
<comment type="caution">
    <text evidence="1">The sequence shown here is derived from an EMBL/GenBank/DDBJ whole genome shotgun (WGS) entry which is preliminary data.</text>
</comment>
<keyword evidence="2" id="KW-1185">Reference proteome</keyword>
<name>A0A015KE94_RHIIW</name>
<accession>A0A015KE94</accession>